<dbReference type="InterPro" id="IPR009057">
    <property type="entry name" value="Homeodomain-like_sf"/>
</dbReference>
<dbReference type="PANTHER" id="PTHR10641:SF1055">
    <property type="entry name" value="TRANSCRIPTION FACTOR MYB23-LIKE ISOFORM X1"/>
    <property type="match status" value="1"/>
</dbReference>
<dbReference type="InterPro" id="IPR001005">
    <property type="entry name" value="SANT/Myb"/>
</dbReference>
<dbReference type="Proteomes" id="UP001165190">
    <property type="component" value="Unassembled WGS sequence"/>
</dbReference>
<dbReference type="PANTHER" id="PTHR10641">
    <property type="entry name" value="MYB FAMILY TRANSCRIPTION FACTOR"/>
    <property type="match status" value="1"/>
</dbReference>
<dbReference type="CDD" id="cd00167">
    <property type="entry name" value="SANT"/>
    <property type="match status" value="1"/>
</dbReference>
<dbReference type="SMART" id="SM00717">
    <property type="entry name" value="SANT"/>
    <property type="match status" value="1"/>
</dbReference>
<dbReference type="PROSITE" id="PS50090">
    <property type="entry name" value="MYB_LIKE"/>
    <property type="match status" value="1"/>
</dbReference>
<feature type="domain" description="HTH myb-type" evidence="6">
    <location>
        <begin position="1"/>
        <end position="54"/>
    </location>
</feature>
<protein>
    <submittedName>
        <fullName evidence="7">Uncharacterized protein</fullName>
    </submittedName>
</protein>
<keyword evidence="8" id="KW-1185">Reference proteome</keyword>
<evidence type="ECO:0000256" key="2">
    <source>
        <dbReference type="ARBA" id="ARBA00022737"/>
    </source>
</evidence>
<dbReference type="PROSITE" id="PS51294">
    <property type="entry name" value="HTH_MYB"/>
    <property type="match status" value="1"/>
</dbReference>
<dbReference type="EMBL" id="BSYR01000022">
    <property type="protein sequence ID" value="GMI87401.1"/>
    <property type="molecule type" value="Genomic_DNA"/>
</dbReference>
<proteinExistence type="predicted"/>
<evidence type="ECO:0000256" key="3">
    <source>
        <dbReference type="ARBA" id="ARBA00023125"/>
    </source>
</evidence>
<dbReference type="SUPFAM" id="SSF46689">
    <property type="entry name" value="Homeodomain-like"/>
    <property type="match status" value="1"/>
</dbReference>
<sequence>MKRGPWTAEEDQKLSAYIQQHGHGSWSSFPEKAGLKRCGKNCRLRWINYLRPDIDVIKAWQGMVTGKIQITIN</sequence>
<dbReference type="Pfam" id="PF00249">
    <property type="entry name" value="Myb_DNA-binding"/>
    <property type="match status" value="1"/>
</dbReference>
<gene>
    <name evidence="7" type="ORF">HRI_002409400</name>
</gene>
<organism evidence="7 8">
    <name type="scientific">Hibiscus trionum</name>
    <name type="common">Flower of an hour</name>
    <dbReference type="NCBI Taxonomy" id="183268"/>
    <lineage>
        <taxon>Eukaryota</taxon>
        <taxon>Viridiplantae</taxon>
        <taxon>Streptophyta</taxon>
        <taxon>Embryophyta</taxon>
        <taxon>Tracheophyta</taxon>
        <taxon>Spermatophyta</taxon>
        <taxon>Magnoliopsida</taxon>
        <taxon>eudicotyledons</taxon>
        <taxon>Gunneridae</taxon>
        <taxon>Pentapetalae</taxon>
        <taxon>rosids</taxon>
        <taxon>malvids</taxon>
        <taxon>Malvales</taxon>
        <taxon>Malvaceae</taxon>
        <taxon>Malvoideae</taxon>
        <taxon>Hibiscus</taxon>
    </lineage>
</organism>
<comment type="caution">
    <text evidence="7">The sequence shown here is derived from an EMBL/GenBank/DDBJ whole genome shotgun (WGS) entry which is preliminary data.</text>
</comment>
<keyword evidence="3" id="KW-0238">DNA-binding</keyword>
<comment type="subcellular location">
    <subcellularLocation>
        <location evidence="1">Nucleus</location>
    </subcellularLocation>
</comment>
<feature type="domain" description="Myb-like" evidence="5">
    <location>
        <begin position="1"/>
        <end position="50"/>
    </location>
</feature>
<dbReference type="GO" id="GO:0005634">
    <property type="term" value="C:nucleus"/>
    <property type="evidence" value="ECO:0007669"/>
    <property type="project" value="UniProtKB-SubCell"/>
</dbReference>
<evidence type="ECO:0000259" key="5">
    <source>
        <dbReference type="PROSITE" id="PS50090"/>
    </source>
</evidence>
<keyword evidence="2" id="KW-0677">Repeat</keyword>
<dbReference type="GO" id="GO:0003677">
    <property type="term" value="F:DNA binding"/>
    <property type="evidence" value="ECO:0007669"/>
    <property type="project" value="UniProtKB-KW"/>
</dbReference>
<dbReference type="FunFam" id="1.10.10.60:FF:000001">
    <property type="entry name" value="MYB-related transcription factor"/>
    <property type="match status" value="1"/>
</dbReference>
<accession>A0A9W7I2J5</accession>
<dbReference type="InterPro" id="IPR015495">
    <property type="entry name" value="Myb_TF_plants"/>
</dbReference>
<name>A0A9W7I2J5_HIBTR</name>
<evidence type="ECO:0000313" key="8">
    <source>
        <dbReference type="Proteomes" id="UP001165190"/>
    </source>
</evidence>
<dbReference type="InterPro" id="IPR017930">
    <property type="entry name" value="Myb_dom"/>
</dbReference>
<evidence type="ECO:0000313" key="7">
    <source>
        <dbReference type="EMBL" id="GMI87401.1"/>
    </source>
</evidence>
<dbReference type="OrthoDB" id="2143914at2759"/>
<evidence type="ECO:0000256" key="1">
    <source>
        <dbReference type="ARBA" id="ARBA00004123"/>
    </source>
</evidence>
<dbReference type="AlphaFoldDB" id="A0A9W7I2J5"/>
<dbReference type="Gene3D" id="1.10.10.60">
    <property type="entry name" value="Homeodomain-like"/>
    <property type="match status" value="1"/>
</dbReference>
<evidence type="ECO:0000259" key="6">
    <source>
        <dbReference type="PROSITE" id="PS51294"/>
    </source>
</evidence>
<evidence type="ECO:0000256" key="4">
    <source>
        <dbReference type="ARBA" id="ARBA00023242"/>
    </source>
</evidence>
<reference evidence="7" key="1">
    <citation type="submission" date="2023-05" db="EMBL/GenBank/DDBJ databases">
        <title>Genome and transcriptome analyses reveal genes involved in the formation of fine ridges on petal epidermal cells in Hibiscus trionum.</title>
        <authorList>
            <person name="Koshimizu S."/>
            <person name="Masuda S."/>
            <person name="Ishii T."/>
            <person name="Shirasu K."/>
            <person name="Hoshino A."/>
            <person name="Arita M."/>
        </authorList>
    </citation>
    <scope>NUCLEOTIDE SEQUENCE</scope>
    <source>
        <strain evidence="7">Hamamatsu line</strain>
    </source>
</reference>
<keyword evidence="4" id="KW-0539">Nucleus</keyword>